<evidence type="ECO:0000256" key="11">
    <source>
        <dbReference type="ARBA" id="ARBA00023316"/>
    </source>
</evidence>
<dbReference type="GO" id="GO:0018104">
    <property type="term" value="P:peptidoglycan-protein cross-linking"/>
    <property type="evidence" value="ECO:0007669"/>
    <property type="project" value="TreeGrafter"/>
</dbReference>
<dbReference type="GO" id="GO:0071555">
    <property type="term" value="P:cell wall organization"/>
    <property type="evidence" value="ECO:0007669"/>
    <property type="project" value="UniProtKB-UniRule"/>
</dbReference>
<name>A0A502DJX8_9MYCO</name>
<dbReference type="FunFam" id="2.40.440.10:FF:000005">
    <property type="entry name" value="L,D-transpeptidase 2"/>
    <property type="match status" value="1"/>
</dbReference>
<dbReference type="PANTHER" id="PTHR30582">
    <property type="entry name" value="L,D-TRANSPEPTIDASE"/>
    <property type="match status" value="1"/>
</dbReference>
<evidence type="ECO:0000256" key="12">
    <source>
        <dbReference type="ARBA" id="ARBA00060592"/>
    </source>
</evidence>
<feature type="domain" description="L,D-TPase catalytic" evidence="15">
    <location>
        <begin position="213"/>
        <end position="338"/>
    </location>
</feature>
<dbReference type="SUPFAM" id="SSF141523">
    <property type="entry name" value="L,D-transpeptidase catalytic domain-like"/>
    <property type="match status" value="1"/>
</dbReference>
<dbReference type="PANTHER" id="PTHR30582:SF2">
    <property type="entry name" value="L,D-TRANSPEPTIDASE YCIB-RELATED"/>
    <property type="match status" value="1"/>
</dbReference>
<dbReference type="EMBL" id="RCZG01000027">
    <property type="protein sequence ID" value="TPG25523.1"/>
    <property type="molecule type" value="Genomic_DNA"/>
</dbReference>
<keyword evidence="7" id="KW-0472">Membrane</keyword>
<dbReference type="OrthoDB" id="5242354at2"/>
<dbReference type="AlphaFoldDB" id="A0A502DJX8"/>
<keyword evidence="3" id="KW-0808">Transferase</keyword>
<protein>
    <recommendedName>
        <fullName evidence="15">L,D-TPase catalytic domain-containing protein</fullName>
    </recommendedName>
</protein>
<dbReference type="Pfam" id="PF17964">
    <property type="entry name" value="Big_10"/>
    <property type="match status" value="1"/>
</dbReference>
<organism evidence="16 17">
    <name type="scientific">Mycolicibacterium hodleri</name>
    <dbReference type="NCBI Taxonomy" id="49897"/>
    <lineage>
        <taxon>Bacteria</taxon>
        <taxon>Bacillati</taxon>
        <taxon>Actinomycetota</taxon>
        <taxon>Actinomycetes</taxon>
        <taxon>Mycobacteriales</taxon>
        <taxon>Mycobacteriaceae</taxon>
        <taxon>Mycolicibacterium</taxon>
    </lineage>
</organism>
<evidence type="ECO:0000256" key="2">
    <source>
        <dbReference type="ARBA" id="ARBA00022475"/>
    </source>
</evidence>
<dbReference type="PROSITE" id="PS52029">
    <property type="entry name" value="LD_TPASE"/>
    <property type="match status" value="1"/>
</dbReference>
<gene>
    <name evidence="16" type="ORF">EAH80_30405</name>
</gene>
<feature type="active site" description="Proton donor/acceptor" evidence="13">
    <location>
        <position position="296"/>
    </location>
</feature>
<dbReference type="UniPathway" id="UPA00219"/>
<dbReference type="InterPro" id="IPR038063">
    <property type="entry name" value="Transpep_catalytic_dom"/>
</dbReference>
<dbReference type="Pfam" id="PF03734">
    <property type="entry name" value="YkuD"/>
    <property type="match status" value="1"/>
</dbReference>
<dbReference type="CDD" id="cd13431">
    <property type="entry name" value="LDT_IgD_like_1"/>
    <property type="match status" value="1"/>
</dbReference>
<evidence type="ECO:0000256" key="1">
    <source>
        <dbReference type="ARBA" id="ARBA00004752"/>
    </source>
</evidence>
<accession>A0A502DJX8</accession>
<keyword evidence="8" id="KW-0564">Palmitate</keyword>
<evidence type="ECO:0000256" key="9">
    <source>
        <dbReference type="ARBA" id="ARBA00023288"/>
    </source>
</evidence>
<evidence type="ECO:0000259" key="15">
    <source>
        <dbReference type="PROSITE" id="PS52029"/>
    </source>
</evidence>
<keyword evidence="17" id="KW-1185">Reference proteome</keyword>
<proteinExistence type="predicted"/>
<dbReference type="GO" id="GO:0071972">
    <property type="term" value="F:peptidoglycan L,D-transpeptidase activity"/>
    <property type="evidence" value="ECO:0007669"/>
    <property type="project" value="TreeGrafter"/>
</dbReference>
<keyword evidence="4" id="KW-0732">Signal</keyword>
<evidence type="ECO:0000256" key="7">
    <source>
        <dbReference type="ARBA" id="ARBA00023136"/>
    </source>
</evidence>
<dbReference type="Gene3D" id="2.40.440.10">
    <property type="entry name" value="L,D-transpeptidase catalytic domain-like"/>
    <property type="match status" value="1"/>
</dbReference>
<dbReference type="InterPro" id="IPR050979">
    <property type="entry name" value="LD-transpeptidase"/>
</dbReference>
<evidence type="ECO:0000256" key="14">
    <source>
        <dbReference type="SAM" id="MobiDB-lite"/>
    </source>
</evidence>
<feature type="region of interest" description="Disordered" evidence="14">
    <location>
        <begin position="44"/>
        <end position="90"/>
    </location>
</feature>
<feature type="active site" description="Nucleophile" evidence="13">
    <location>
        <position position="314"/>
    </location>
</feature>
<evidence type="ECO:0000256" key="13">
    <source>
        <dbReference type="PROSITE-ProRule" id="PRU01373"/>
    </source>
</evidence>
<keyword evidence="10" id="KW-0012">Acyltransferase</keyword>
<dbReference type="GO" id="GO:0016746">
    <property type="term" value="F:acyltransferase activity"/>
    <property type="evidence" value="ECO:0007669"/>
    <property type="project" value="UniProtKB-KW"/>
</dbReference>
<evidence type="ECO:0000256" key="8">
    <source>
        <dbReference type="ARBA" id="ARBA00023139"/>
    </source>
</evidence>
<comment type="pathway">
    <text evidence="1 13">Cell wall biogenesis; peptidoglycan biosynthesis.</text>
</comment>
<keyword evidence="6 13" id="KW-0573">Peptidoglycan synthesis</keyword>
<feature type="compositionally biased region" description="Pro residues" evidence="14">
    <location>
        <begin position="59"/>
        <end position="88"/>
    </location>
</feature>
<evidence type="ECO:0000256" key="5">
    <source>
        <dbReference type="ARBA" id="ARBA00022960"/>
    </source>
</evidence>
<evidence type="ECO:0000313" key="17">
    <source>
        <dbReference type="Proteomes" id="UP000320095"/>
    </source>
</evidence>
<dbReference type="InterPro" id="IPR041280">
    <property type="entry name" value="Big_10"/>
</dbReference>
<dbReference type="Proteomes" id="UP000320095">
    <property type="component" value="Unassembled WGS sequence"/>
</dbReference>
<sequence>MYWRWGVPQETFKRTVTRCATAIFAAGLVGGLVIGSPSAWADPEVNPDPAAIDSQPVEQPAPPAPFGFPPPADPFAPPPADPAAPPALAPTAADPLAATAALPTVIPEGTPAGQNPTAYTGPPVFAPPSFNPSNGAMVGVAKPVAINFARPIADRQMAQAAVHVSSVPAVPGKFYWLSDTQLRWRPIDFWPANTTVRVDAGGTKSSFRTGESLVATVDNTTHQMQIVRNGTLEKTFPVSMGKTGHDTPNGTYYVLEKFPSIVMDSATYGVDNTSAQGYKLTVQNAVRIDNSGNFVHSAPWSVSDQGKRNVSHGCINLSAANAQWFFDNFGSGDPIVVKNSVGTYSQNDGAQDWQM</sequence>
<keyword evidence="5 13" id="KW-0133">Cell shape</keyword>
<evidence type="ECO:0000256" key="3">
    <source>
        <dbReference type="ARBA" id="ARBA00022679"/>
    </source>
</evidence>
<evidence type="ECO:0000256" key="4">
    <source>
        <dbReference type="ARBA" id="ARBA00022729"/>
    </source>
</evidence>
<evidence type="ECO:0000256" key="6">
    <source>
        <dbReference type="ARBA" id="ARBA00022984"/>
    </source>
</evidence>
<evidence type="ECO:0000313" key="16">
    <source>
        <dbReference type="EMBL" id="TPG25523.1"/>
    </source>
</evidence>
<dbReference type="Gene3D" id="2.60.40.3710">
    <property type="match status" value="1"/>
</dbReference>
<dbReference type="GO" id="GO:0005576">
    <property type="term" value="C:extracellular region"/>
    <property type="evidence" value="ECO:0007669"/>
    <property type="project" value="TreeGrafter"/>
</dbReference>
<keyword evidence="2" id="KW-1003">Cell membrane</keyword>
<dbReference type="CDD" id="cd16913">
    <property type="entry name" value="YkuD_like"/>
    <property type="match status" value="1"/>
</dbReference>
<reference evidence="16 17" key="1">
    <citation type="journal article" date="2019" name="Environ. Microbiol.">
        <title>Species interactions and distinct microbial communities in high Arctic permafrost affected cryosols are associated with the CH4 and CO2 gas fluxes.</title>
        <authorList>
            <person name="Altshuler I."/>
            <person name="Hamel J."/>
            <person name="Turney S."/>
            <person name="Magnuson E."/>
            <person name="Levesque R."/>
            <person name="Greer C."/>
            <person name="Whyte L.G."/>
        </authorList>
    </citation>
    <scope>NUCLEOTIDE SEQUENCE [LARGE SCALE GENOMIC DNA]</scope>
    <source>
        <strain evidence="16 17">S5.20</strain>
    </source>
</reference>
<evidence type="ECO:0000256" key="10">
    <source>
        <dbReference type="ARBA" id="ARBA00023315"/>
    </source>
</evidence>
<keyword evidence="11 13" id="KW-0961">Cell wall biogenesis/degradation</keyword>
<comment type="caution">
    <text evidence="16">The sequence shown here is derived from an EMBL/GenBank/DDBJ whole genome shotgun (WGS) entry which is preliminary data.</text>
</comment>
<keyword evidence="9" id="KW-0449">Lipoprotein</keyword>
<comment type="pathway">
    <text evidence="12">Glycan biosynthesis.</text>
</comment>
<dbReference type="GO" id="GO:0008360">
    <property type="term" value="P:regulation of cell shape"/>
    <property type="evidence" value="ECO:0007669"/>
    <property type="project" value="UniProtKB-UniRule"/>
</dbReference>
<dbReference type="InterPro" id="IPR005490">
    <property type="entry name" value="LD_TPept_cat_dom"/>
</dbReference>